<evidence type="ECO:0000256" key="5">
    <source>
        <dbReference type="SAM" id="MobiDB-lite"/>
    </source>
</evidence>
<dbReference type="GO" id="GO:0043409">
    <property type="term" value="P:negative regulation of MAPK cascade"/>
    <property type="evidence" value="ECO:0007669"/>
    <property type="project" value="TreeGrafter"/>
</dbReference>
<feature type="region of interest" description="Disordered" evidence="5">
    <location>
        <begin position="1054"/>
        <end position="1073"/>
    </location>
</feature>
<dbReference type="GO" id="GO:0005737">
    <property type="term" value="C:cytoplasm"/>
    <property type="evidence" value="ECO:0007669"/>
    <property type="project" value="TreeGrafter"/>
</dbReference>
<keyword evidence="4" id="KW-0904">Protein phosphatase</keyword>
<evidence type="ECO:0000256" key="2">
    <source>
        <dbReference type="ARBA" id="ARBA00013064"/>
    </source>
</evidence>
<dbReference type="PANTHER" id="PTHR10159:SF519">
    <property type="entry name" value="DUAL SPECIFICITY PROTEIN PHOSPHATASE MPK3"/>
    <property type="match status" value="1"/>
</dbReference>
<dbReference type="Gene3D" id="1.25.10.10">
    <property type="entry name" value="Leucine-rich Repeat Variant"/>
    <property type="match status" value="1"/>
</dbReference>
<accession>A0A1Q9CF58</accession>
<dbReference type="PANTHER" id="PTHR10159">
    <property type="entry name" value="DUAL SPECIFICITY PROTEIN PHOSPHATASE"/>
    <property type="match status" value="1"/>
</dbReference>
<dbReference type="GO" id="GO:0008330">
    <property type="term" value="F:protein tyrosine/threonine phosphatase activity"/>
    <property type="evidence" value="ECO:0007669"/>
    <property type="project" value="TreeGrafter"/>
</dbReference>
<dbReference type="EC" id="3.1.3.48" evidence="2"/>
<evidence type="ECO:0000259" key="6">
    <source>
        <dbReference type="PROSITE" id="PS50056"/>
    </source>
</evidence>
<dbReference type="Gene3D" id="3.90.190.10">
    <property type="entry name" value="Protein tyrosine phosphatase superfamily"/>
    <property type="match status" value="1"/>
</dbReference>
<dbReference type="Pfam" id="PF13646">
    <property type="entry name" value="HEAT_2"/>
    <property type="match status" value="1"/>
</dbReference>
<keyword evidence="3" id="KW-0378">Hydrolase</keyword>
<protein>
    <recommendedName>
        <fullName evidence="2">protein-tyrosine-phosphatase</fullName>
        <ecNumber evidence="2">3.1.3.48</ecNumber>
    </recommendedName>
</protein>
<evidence type="ECO:0000256" key="3">
    <source>
        <dbReference type="ARBA" id="ARBA00022801"/>
    </source>
</evidence>
<evidence type="ECO:0000256" key="4">
    <source>
        <dbReference type="ARBA" id="ARBA00022912"/>
    </source>
</evidence>
<evidence type="ECO:0000256" key="1">
    <source>
        <dbReference type="ARBA" id="ARBA00008601"/>
    </source>
</evidence>
<dbReference type="GO" id="GO:0017017">
    <property type="term" value="F:MAP kinase tyrosine/serine/threonine phosphatase activity"/>
    <property type="evidence" value="ECO:0007669"/>
    <property type="project" value="TreeGrafter"/>
</dbReference>
<dbReference type="EMBL" id="LSRX01001271">
    <property type="protein sequence ID" value="OLP81555.1"/>
    <property type="molecule type" value="Genomic_DNA"/>
</dbReference>
<dbReference type="AlphaFoldDB" id="A0A1Q9CF58"/>
<evidence type="ECO:0000313" key="7">
    <source>
        <dbReference type="EMBL" id="OLP81555.1"/>
    </source>
</evidence>
<comment type="caution">
    <text evidence="7">The sequence shown here is derived from an EMBL/GenBank/DDBJ whole genome shotgun (WGS) entry which is preliminary data.</text>
</comment>
<dbReference type="InterPro" id="IPR016024">
    <property type="entry name" value="ARM-type_fold"/>
</dbReference>
<dbReference type="InterPro" id="IPR000387">
    <property type="entry name" value="Tyr_Pase_dom"/>
</dbReference>
<dbReference type="InterPro" id="IPR000340">
    <property type="entry name" value="Dual-sp_phosphatase_cat-dom"/>
</dbReference>
<dbReference type="GO" id="GO:0033550">
    <property type="term" value="F:MAP kinase tyrosine phosphatase activity"/>
    <property type="evidence" value="ECO:0007669"/>
    <property type="project" value="TreeGrafter"/>
</dbReference>
<dbReference type="SUPFAM" id="SSF48371">
    <property type="entry name" value="ARM repeat"/>
    <property type="match status" value="1"/>
</dbReference>
<evidence type="ECO:0000313" key="8">
    <source>
        <dbReference type="Proteomes" id="UP000186817"/>
    </source>
</evidence>
<dbReference type="PROSITE" id="PS50056">
    <property type="entry name" value="TYR_PHOSPHATASE_2"/>
    <property type="match status" value="1"/>
</dbReference>
<sequence length="1127" mass="125951">MVRRAAIDTMASRAAPDCPETLAAAKRLLEDQMGTVRESAIKAIAALVPKGSREAIDWISPRLDDWHESVRRAAVVAVAKIAEKGDQHAIELEKSACDDRSWIVRKAATDSLAATATLNDLPSLRKLAKMLEDFDPLPRMAAIYGMAELCGVGHRKDQSLVPLGPAASLLKAIVAHLGRLLEDLIPIPKEPAPKPEILGNPFHDRGVQKHLRKLQRKALAVLSSEDSDAPGGIAQERQISISQPWRKELACVAVWAIALAEARLEHRDPGTRQMKRSPACKLHRSACYFAAMEPSNGKRPLPGFLEISEEAMERKLAMLRRLVAQPINGQDTCPSQVGEGLFVGNKRHATDVRTLVSLGVTGAMNCAPTGISSLNLDVYTHHGIAYGYTNVSQDDYSYPILHDRDGHRSEHLETAKSFYDRVRQTGGNVLFFCVAGQNRSATLAVAVQILQGKKLEEILTVCSKCRPFILENVGFQRQLVELEIIEERLRGREPSPQLRPLPDPPKGKRLKVETFPDSSHVEVELLVSGVCTMAAVIPVEATIDAVRHILNDRVNSYLTCEKQCIIGKSWMMFTMFGLPPEFDLVLEEAAVEVGVQIARLQSTFGLEIVKAGSDSLGASTIICWNSRCRFELAIFSVLKGDKEAHEPFTFRHEERPGAPGTLLAENFLDTNLRAWDFTSGEAFRSTHPIIFSYSDDPRSKRDFMNISTSKMERQQFDHPGEGGILGMGANAIVHRVELEAVEKDPEPVRRGLRLRRLSSDHSFERRWDAAVKRPFSLWKMLASMEHKSEAGVAKRLRMAGALNKQGRLLYFYGLGITLASNNNNHNEYKFEVTLLSQYQEDFSAYTLKMFMEDYTKVLASGDLSPEEHWRIKDMQSKFSLIKVKVLLVSLLNGFRDLTLMGVQAFDFNHMNNVLVSRDCRKARLIDIDGDSKGSIQFPSEYIQGSQTQDEPEDLHKPALDVDLSTMLPLVIQYLICGKGRGTTFVTNLISKVRRAKTEEDAKELIRQIVQEDFFPKLPACPAERECSEKHLAKVVEWKGVSGRSREALRVERGSRCGHAAEDPPGEGVEKRSAPEMRACVQLLEKIVTQDMKDIARKVEERMEDEDEHVRDSAYYSLESWLKGSTPQ</sequence>
<reference evidence="7 8" key="1">
    <citation type="submission" date="2016-02" db="EMBL/GenBank/DDBJ databases">
        <title>Genome analysis of coral dinoflagellate symbionts highlights evolutionary adaptations to a symbiotic lifestyle.</title>
        <authorList>
            <person name="Aranda M."/>
            <person name="Li Y."/>
            <person name="Liew Y.J."/>
            <person name="Baumgarten S."/>
            <person name="Simakov O."/>
            <person name="Wilson M."/>
            <person name="Piel J."/>
            <person name="Ashoor H."/>
            <person name="Bougouffa S."/>
            <person name="Bajic V.B."/>
            <person name="Ryu T."/>
            <person name="Ravasi T."/>
            <person name="Bayer T."/>
            <person name="Micklem G."/>
            <person name="Kim H."/>
            <person name="Bhak J."/>
            <person name="Lajeunesse T.C."/>
            <person name="Voolstra C.R."/>
        </authorList>
    </citation>
    <scope>NUCLEOTIDE SEQUENCE [LARGE SCALE GENOMIC DNA]</scope>
    <source>
        <strain evidence="7 8">CCMP2467</strain>
    </source>
</reference>
<dbReference type="OrthoDB" id="285418at2759"/>
<feature type="domain" description="Tyrosine specific protein phosphatases" evidence="6">
    <location>
        <begin position="409"/>
        <end position="472"/>
    </location>
</feature>
<dbReference type="Pfam" id="PF00782">
    <property type="entry name" value="DSPc"/>
    <property type="match status" value="1"/>
</dbReference>
<dbReference type="SMART" id="SM00195">
    <property type="entry name" value="DSPc"/>
    <property type="match status" value="1"/>
</dbReference>
<dbReference type="InterPro" id="IPR020422">
    <property type="entry name" value="TYR_PHOSPHATASE_DUAL_dom"/>
</dbReference>
<dbReference type="SUPFAM" id="SSF52799">
    <property type="entry name" value="(Phosphotyrosine protein) phosphatases II"/>
    <property type="match status" value="1"/>
</dbReference>
<gene>
    <name evidence="7" type="primary">DSPTP1</name>
    <name evidence="7" type="ORF">AK812_SmicGene37909</name>
</gene>
<name>A0A1Q9CF58_SYMMI</name>
<dbReference type="CDD" id="cd14498">
    <property type="entry name" value="DSP"/>
    <property type="match status" value="1"/>
</dbReference>
<proteinExistence type="inferred from homology"/>
<keyword evidence="8" id="KW-1185">Reference proteome</keyword>
<dbReference type="InterPro" id="IPR029021">
    <property type="entry name" value="Prot-tyrosine_phosphatase-like"/>
</dbReference>
<comment type="similarity">
    <text evidence="1">Belongs to the protein-tyrosine phosphatase family. Non-receptor class dual specificity subfamily.</text>
</comment>
<organism evidence="7 8">
    <name type="scientific">Symbiodinium microadriaticum</name>
    <name type="common">Dinoflagellate</name>
    <name type="synonym">Zooxanthella microadriatica</name>
    <dbReference type="NCBI Taxonomy" id="2951"/>
    <lineage>
        <taxon>Eukaryota</taxon>
        <taxon>Sar</taxon>
        <taxon>Alveolata</taxon>
        <taxon>Dinophyceae</taxon>
        <taxon>Suessiales</taxon>
        <taxon>Symbiodiniaceae</taxon>
        <taxon>Symbiodinium</taxon>
    </lineage>
</organism>
<dbReference type="InterPro" id="IPR011989">
    <property type="entry name" value="ARM-like"/>
</dbReference>
<dbReference type="OMA" id="NKRSEIW"/>
<dbReference type="Proteomes" id="UP000186817">
    <property type="component" value="Unassembled WGS sequence"/>
</dbReference>